<evidence type="ECO:0000256" key="8">
    <source>
        <dbReference type="SAM" id="MobiDB-lite"/>
    </source>
</evidence>
<dbReference type="PANTHER" id="PTHR43297:SF2">
    <property type="entry name" value="DIPEPTIDE TRANSPORT ATP-BINDING PROTEIN DPPD"/>
    <property type="match status" value="1"/>
</dbReference>
<feature type="region of interest" description="Disordered" evidence="8">
    <location>
        <begin position="316"/>
        <end position="344"/>
    </location>
</feature>
<evidence type="ECO:0000313" key="11">
    <source>
        <dbReference type="Proteomes" id="UP001596298"/>
    </source>
</evidence>
<name>A0ABW2AG21_9MICO</name>
<comment type="subcellular location">
    <subcellularLocation>
        <location evidence="1">Cell membrane</location>
        <topology evidence="1">Peripheral membrane protein</topology>
    </subcellularLocation>
</comment>
<keyword evidence="3" id="KW-0813">Transport</keyword>
<comment type="similarity">
    <text evidence="2">Belongs to the ABC transporter superfamily.</text>
</comment>
<dbReference type="InterPro" id="IPR013563">
    <property type="entry name" value="Oligopep_ABC_C"/>
</dbReference>
<sequence>MAEPKTPIAGLRPDAEPALSLRDLRVTFRGSSGPVPAVNGVSLDAYPGQVLAIVGESGSGKSATALASIGLLPDSATVDGSVLINGTDLNAMPEKQRVPLRGSSIAMVFQDALAALNPYRTIGRQIGDAYRMHHDVDRSTARERAVEVLGRVGIREPERRVHDYPHEFSGGMRQRAMIAMAIVNEPAILIADEPTTALDVTVQRQVLDLLTGLTDDLGMALVLITHDLGVVAETADQIAVMYGGRIVESGSVLDIFDRPAHPYTRALLRATPNLESPGRLAAIPGLPASGTNLPAGCPFHPRCAFAAEVGETCRTERPSLETRPGTSGHRAACHYTAEKELPHD</sequence>
<accession>A0ABW2AG21</accession>
<dbReference type="Proteomes" id="UP001596298">
    <property type="component" value="Unassembled WGS sequence"/>
</dbReference>
<keyword evidence="5" id="KW-0547">Nucleotide-binding</keyword>
<dbReference type="SUPFAM" id="SSF52540">
    <property type="entry name" value="P-loop containing nucleoside triphosphate hydrolases"/>
    <property type="match status" value="1"/>
</dbReference>
<dbReference type="InterPro" id="IPR017871">
    <property type="entry name" value="ABC_transporter-like_CS"/>
</dbReference>
<keyword evidence="4" id="KW-1003">Cell membrane</keyword>
<dbReference type="CDD" id="cd03257">
    <property type="entry name" value="ABC_NikE_OppD_transporters"/>
    <property type="match status" value="1"/>
</dbReference>
<dbReference type="InterPro" id="IPR050388">
    <property type="entry name" value="ABC_Ni/Peptide_Import"/>
</dbReference>
<gene>
    <name evidence="10" type="ORF">ACFQDH_08695</name>
</gene>
<dbReference type="PROSITE" id="PS50893">
    <property type="entry name" value="ABC_TRANSPORTER_2"/>
    <property type="match status" value="1"/>
</dbReference>
<dbReference type="Pfam" id="PF08352">
    <property type="entry name" value="oligo_HPY"/>
    <property type="match status" value="1"/>
</dbReference>
<organism evidence="10 11">
    <name type="scientific">Flexivirga alba</name>
    <dbReference type="NCBI Taxonomy" id="702742"/>
    <lineage>
        <taxon>Bacteria</taxon>
        <taxon>Bacillati</taxon>
        <taxon>Actinomycetota</taxon>
        <taxon>Actinomycetes</taxon>
        <taxon>Micrococcales</taxon>
        <taxon>Dermacoccaceae</taxon>
        <taxon>Flexivirga</taxon>
    </lineage>
</organism>
<dbReference type="SMART" id="SM00382">
    <property type="entry name" value="AAA"/>
    <property type="match status" value="1"/>
</dbReference>
<dbReference type="EMBL" id="JBHSWH010000001">
    <property type="protein sequence ID" value="MFC6705341.1"/>
    <property type="molecule type" value="Genomic_DNA"/>
</dbReference>
<evidence type="ECO:0000256" key="3">
    <source>
        <dbReference type="ARBA" id="ARBA00022448"/>
    </source>
</evidence>
<evidence type="ECO:0000256" key="5">
    <source>
        <dbReference type="ARBA" id="ARBA00022741"/>
    </source>
</evidence>
<keyword evidence="6 10" id="KW-0067">ATP-binding</keyword>
<dbReference type="Gene3D" id="3.40.50.300">
    <property type="entry name" value="P-loop containing nucleotide triphosphate hydrolases"/>
    <property type="match status" value="1"/>
</dbReference>
<feature type="domain" description="ABC transporter" evidence="9">
    <location>
        <begin position="21"/>
        <end position="268"/>
    </location>
</feature>
<evidence type="ECO:0000259" key="9">
    <source>
        <dbReference type="PROSITE" id="PS50893"/>
    </source>
</evidence>
<dbReference type="InterPro" id="IPR027417">
    <property type="entry name" value="P-loop_NTPase"/>
</dbReference>
<evidence type="ECO:0000256" key="4">
    <source>
        <dbReference type="ARBA" id="ARBA00022475"/>
    </source>
</evidence>
<evidence type="ECO:0000313" key="10">
    <source>
        <dbReference type="EMBL" id="MFC6705341.1"/>
    </source>
</evidence>
<protein>
    <submittedName>
        <fullName evidence="10">ABC transporter ATP-binding protein</fullName>
    </submittedName>
</protein>
<dbReference type="InterPro" id="IPR003439">
    <property type="entry name" value="ABC_transporter-like_ATP-bd"/>
</dbReference>
<dbReference type="PROSITE" id="PS00211">
    <property type="entry name" value="ABC_TRANSPORTER_1"/>
    <property type="match status" value="1"/>
</dbReference>
<proteinExistence type="inferred from homology"/>
<evidence type="ECO:0000256" key="6">
    <source>
        <dbReference type="ARBA" id="ARBA00022840"/>
    </source>
</evidence>
<dbReference type="NCBIfam" id="TIGR01727">
    <property type="entry name" value="oligo_HPY"/>
    <property type="match status" value="1"/>
</dbReference>
<dbReference type="InterPro" id="IPR003593">
    <property type="entry name" value="AAA+_ATPase"/>
</dbReference>
<evidence type="ECO:0000256" key="7">
    <source>
        <dbReference type="ARBA" id="ARBA00023136"/>
    </source>
</evidence>
<dbReference type="GO" id="GO:0005524">
    <property type="term" value="F:ATP binding"/>
    <property type="evidence" value="ECO:0007669"/>
    <property type="project" value="UniProtKB-KW"/>
</dbReference>
<dbReference type="RefSeq" id="WP_382400388.1">
    <property type="nucleotide sequence ID" value="NZ_JBHSWH010000001.1"/>
</dbReference>
<comment type="caution">
    <text evidence="10">The sequence shown here is derived from an EMBL/GenBank/DDBJ whole genome shotgun (WGS) entry which is preliminary data.</text>
</comment>
<reference evidence="11" key="1">
    <citation type="journal article" date="2019" name="Int. J. Syst. Evol. Microbiol.">
        <title>The Global Catalogue of Microorganisms (GCM) 10K type strain sequencing project: providing services to taxonomists for standard genome sequencing and annotation.</title>
        <authorList>
            <consortium name="The Broad Institute Genomics Platform"/>
            <consortium name="The Broad Institute Genome Sequencing Center for Infectious Disease"/>
            <person name="Wu L."/>
            <person name="Ma J."/>
        </authorList>
    </citation>
    <scope>NUCLEOTIDE SEQUENCE [LARGE SCALE GENOMIC DNA]</scope>
    <source>
        <strain evidence="11">CCUG 58127</strain>
    </source>
</reference>
<evidence type="ECO:0000256" key="2">
    <source>
        <dbReference type="ARBA" id="ARBA00005417"/>
    </source>
</evidence>
<keyword evidence="11" id="KW-1185">Reference proteome</keyword>
<evidence type="ECO:0000256" key="1">
    <source>
        <dbReference type="ARBA" id="ARBA00004202"/>
    </source>
</evidence>
<dbReference type="Pfam" id="PF00005">
    <property type="entry name" value="ABC_tran"/>
    <property type="match status" value="1"/>
</dbReference>
<dbReference type="PANTHER" id="PTHR43297">
    <property type="entry name" value="OLIGOPEPTIDE TRANSPORT ATP-BINDING PROTEIN APPD"/>
    <property type="match status" value="1"/>
</dbReference>
<keyword evidence="7" id="KW-0472">Membrane</keyword>